<evidence type="ECO:0000313" key="2">
    <source>
        <dbReference type="EMBL" id="MPN29756.1"/>
    </source>
</evidence>
<organism evidence="2">
    <name type="scientific">bioreactor metagenome</name>
    <dbReference type="NCBI Taxonomy" id="1076179"/>
    <lineage>
        <taxon>unclassified sequences</taxon>
        <taxon>metagenomes</taxon>
        <taxon>ecological metagenomes</taxon>
    </lineage>
</organism>
<feature type="domain" description="Bacterial sugar transferase" evidence="1">
    <location>
        <begin position="1"/>
        <end position="108"/>
    </location>
</feature>
<name>A0A645GU31_9ZZZZ</name>
<dbReference type="GO" id="GO:0016780">
    <property type="term" value="F:phosphotransferase activity, for other substituted phosphate groups"/>
    <property type="evidence" value="ECO:0007669"/>
    <property type="project" value="TreeGrafter"/>
</dbReference>
<gene>
    <name evidence="2" type="primary">epsL_11</name>
    <name evidence="2" type="ORF">SDC9_177209</name>
</gene>
<dbReference type="Pfam" id="PF02397">
    <property type="entry name" value="Bac_transf"/>
    <property type="match status" value="1"/>
</dbReference>
<accession>A0A645GU31</accession>
<dbReference type="PANTHER" id="PTHR30576">
    <property type="entry name" value="COLANIC BIOSYNTHESIS UDP-GLUCOSE LIPID CARRIER TRANSFERASE"/>
    <property type="match status" value="1"/>
</dbReference>
<proteinExistence type="predicted"/>
<sequence>MKRDPRITGIGRWLRKFSIDELPQLFNVLVGDMSLVGPRPPLPDEVKQYTLEDRKRLNVVPGLTCIWQISGRSDIPFNKQVQLDKEYIASRGLWRDCWILVKTVPAILTGRGAY</sequence>
<protein>
    <submittedName>
        <fullName evidence="2">Putative sugar transferase EpsL</fullName>
        <ecNumber evidence="2">2.-.-.-</ecNumber>
    </submittedName>
</protein>
<keyword evidence="2" id="KW-0808">Transferase</keyword>
<dbReference type="AlphaFoldDB" id="A0A645GU31"/>
<reference evidence="2" key="1">
    <citation type="submission" date="2019-08" db="EMBL/GenBank/DDBJ databases">
        <authorList>
            <person name="Kucharzyk K."/>
            <person name="Murdoch R.W."/>
            <person name="Higgins S."/>
            <person name="Loffler F."/>
        </authorList>
    </citation>
    <scope>NUCLEOTIDE SEQUENCE</scope>
</reference>
<dbReference type="EC" id="2.-.-.-" evidence="2"/>
<dbReference type="InterPro" id="IPR003362">
    <property type="entry name" value="Bact_transf"/>
</dbReference>
<comment type="caution">
    <text evidence="2">The sequence shown here is derived from an EMBL/GenBank/DDBJ whole genome shotgun (WGS) entry which is preliminary data.</text>
</comment>
<dbReference type="PANTHER" id="PTHR30576:SF10">
    <property type="entry name" value="SLL5057 PROTEIN"/>
    <property type="match status" value="1"/>
</dbReference>
<dbReference type="EMBL" id="VSSQ01080600">
    <property type="protein sequence ID" value="MPN29756.1"/>
    <property type="molecule type" value="Genomic_DNA"/>
</dbReference>
<evidence type="ECO:0000259" key="1">
    <source>
        <dbReference type="Pfam" id="PF02397"/>
    </source>
</evidence>